<evidence type="ECO:0000313" key="2">
    <source>
        <dbReference type="EMBL" id="SUZ55093.1"/>
    </source>
</evidence>
<dbReference type="Gene3D" id="3.90.870.10">
    <property type="entry name" value="DHBP synthase"/>
    <property type="match status" value="1"/>
</dbReference>
<reference evidence="2" key="1">
    <citation type="submission" date="2018-05" db="EMBL/GenBank/DDBJ databases">
        <authorList>
            <person name="Lanie J.A."/>
            <person name="Ng W.-L."/>
            <person name="Kazmierczak K.M."/>
            <person name="Andrzejewski T.M."/>
            <person name="Davidsen T.M."/>
            <person name="Wayne K.J."/>
            <person name="Tettelin H."/>
            <person name="Glass J.I."/>
            <person name="Rusch D."/>
            <person name="Podicherti R."/>
            <person name="Tsui H.-C.T."/>
            <person name="Winkler M.E."/>
        </authorList>
    </citation>
    <scope>NUCLEOTIDE SEQUENCE</scope>
</reference>
<dbReference type="InterPro" id="IPR017945">
    <property type="entry name" value="DHBP_synth_RibB-like_a/b_dom"/>
</dbReference>
<organism evidence="2">
    <name type="scientific">marine metagenome</name>
    <dbReference type="NCBI Taxonomy" id="408172"/>
    <lineage>
        <taxon>unclassified sequences</taxon>
        <taxon>metagenomes</taxon>
        <taxon>ecological metagenomes</taxon>
    </lineage>
</organism>
<feature type="domain" description="YrdC-like" evidence="1">
    <location>
        <begin position="12"/>
        <end position="203"/>
    </location>
</feature>
<proteinExistence type="predicted"/>
<dbReference type="GO" id="GO:0003725">
    <property type="term" value="F:double-stranded RNA binding"/>
    <property type="evidence" value="ECO:0007669"/>
    <property type="project" value="InterPro"/>
</dbReference>
<accession>A0A381NNI0</accession>
<dbReference type="InterPro" id="IPR052532">
    <property type="entry name" value="SUA5_domain"/>
</dbReference>
<dbReference type="AlphaFoldDB" id="A0A381NNI0"/>
<evidence type="ECO:0000259" key="1">
    <source>
        <dbReference type="PROSITE" id="PS51163"/>
    </source>
</evidence>
<dbReference type="EMBL" id="UINC01000427">
    <property type="protein sequence ID" value="SUZ55093.1"/>
    <property type="molecule type" value="Genomic_DNA"/>
</dbReference>
<dbReference type="NCBIfam" id="TIGR00057">
    <property type="entry name" value="L-threonylcarbamoyladenylate synthase"/>
    <property type="match status" value="1"/>
</dbReference>
<dbReference type="PROSITE" id="PS51163">
    <property type="entry name" value="YRDC"/>
    <property type="match status" value="1"/>
</dbReference>
<dbReference type="InterPro" id="IPR006070">
    <property type="entry name" value="Sua5-like_dom"/>
</dbReference>
<dbReference type="SUPFAM" id="SSF55821">
    <property type="entry name" value="YrdC/RibB"/>
    <property type="match status" value="1"/>
</dbReference>
<dbReference type="PANTHER" id="PTHR42828:SF3">
    <property type="entry name" value="THREONYLCARBAMOYL-AMP SYNTHASE"/>
    <property type="match status" value="1"/>
</dbReference>
<dbReference type="PANTHER" id="PTHR42828">
    <property type="entry name" value="DHBP SYNTHASE RIBB-LIKE ALPHA/BETA DOMAIN-CONTAINING PROTEIN"/>
    <property type="match status" value="1"/>
</dbReference>
<gene>
    <name evidence="2" type="ORF">METZ01_LOCUS7947</name>
</gene>
<sequence length="211" mass="23799">MLLSINPINPQPRRIQQVVDVLKNDGVIIYPTDTVYGLGCSIFSKKAMKRMQQIKNQNVSTGTNPKKPLTFICANQTEVQKYTQGIPTPVFKLLRRQLPGPYTFVFKAAKIVPKMMLTPRSTVGLRWPDHPITNEIVKSFGHPILSSSLRISADELYDDPHDLHEKYKKQVDLIVDGGTIFAENSTIIDFSHGESEIIRIGKGPLDWLDEV</sequence>
<name>A0A381NNI0_9ZZZZ</name>
<dbReference type="Pfam" id="PF01300">
    <property type="entry name" value="Sua5_yciO_yrdC"/>
    <property type="match status" value="1"/>
</dbReference>
<protein>
    <recommendedName>
        <fullName evidence="1">YrdC-like domain-containing protein</fullName>
    </recommendedName>
</protein>